<dbReference type="GO" id="GO:0005975">
    <property type="term" value="P:carbohydrate metabolic process"/>
    <property type="evidence" value="ECO:0007669"/>
    <property type="project" value="InterPro"/>
</dbReference>
<accession>A0AAV7TBC6</accession>
<feature type="binding site" evidence="10">
    <location>
        <position position="117"/>
    </location>
    <ligand>
        <name>UDP-N-acetyl-alpha-D-galactosamine</name>
        <dbReference type="ChEBI" id="CHEBI:67138"/>
    </ligand>
</feature>
<dbReference type="EMBL" id="JANPWB010000007">
    <property type="protein sequence ID" value="KAJ1173177.1"/>
    <property type="molecule type" value="Genomic_DNA"/>
</dbReference>
<evidence type="ECO:0000256" key="12">
    <source>
        <dbReference type="SAM" id="MobiDB-lite"/>
    </source>
</evidence>
<feature type="binding site" evidence="10">
    <location>
        <begin position="202"/>
        <end position="204"/>
    </location>
    <ligand>
        <name>UDP-N-acetyl-alpha-D-galactosamine</name>
        <dbReference type="ChEBI" id="CHEBI:67138"/>
    </ligand>
</feature>
<evidence type="ECO:0000256" key="7">
    <source>
        <dbReference type="ARBA" id="ARBA00022989"/>
    </source>
</evidence>
<dbReference type="GO" id="GO:0046872">
    <property type="term" value="F:metal ion binding"/>
    <property type="evidence" value="ECO:0007669"/>
    <property type="project" value="UniProtKB-KW"/>
</dbReference>
<dbReference type="InterPro" id="IPR029044">
    <property type="entry name" value="Nucleotide-diphossugar_trans"/>
</dbReference>
<organism evidence="13 14">
    <name type="scientific">Pleurodeles waltl</name>
    <name type="common">Iberian ribbed newt</name>
    <dbReference type="NCBI Taxonomy" id="8319"/>
    <lineage>
        <taxon>Eukaryota</taxon>
        <taxon>Metazoa</taxon>
        <taxon>Chordata</taxon>
        <taxon>Craniata</taxon>
        <taxon>Vertebrata</taxon>
        <taxon>Euteleostomi</taxon>
        <taxon>Amphibia</taxon>
        <taxon>Batrachia</taxon>
        <taxon>Caudata</taxon>
        <taxon>Salamandroidea</taxon>
        <taxon>Salamandridae</taxon>
        <taxon>Pleurodelinae</taxon>
        <taxon>Pleurodeles</taxon>
    </lineage>
</organism>
<dbReference type="PANTHER" id="PTHR10462">
    <property type="entry name" value="GLYCOSYLTRANSFERASE-RELATED"/>
    <property type="match status" value="1"/>
</dbReference>
<dbReference type="FunFam" id="3.90.550.10:FF:000022">
    <property type="entry name" value="Histo-blood group ABO system transferase"/>
    <property type="match status" value="1"/>
</dbReference>
<keyword evidence="6" id="KW-0735">Signal-anchor</keyword>
<evidence type="ECO:0000313" key="14">
    <source>
        <dbReference type="Proteomes" id="UP001066276"/>
    </source>
</evidence>
<dbReference type="GO" id="GO:0031982">
    <property type="term" value="C:vesicle"/>
    <property type="evidence" value="ECO:0007669"/>
    <property type="project" value="TreeGrafter"/>
</dbReference>
<name>A0AAV7TBC6_PLEWA</name>
<feature type="binding site" evidence="10">
    <location>
        <position position="294"/>
    </location>
    <ligand>
        <name>an alpha-L-fucosyl-(1-&gt;2)-beta-D-galactosyl derivative</name>
        <dbReference type="ChEBI" id="CHEBI:140327"/>
    </ligand>
</feature>
<comment type="caution">
    <text evidence="13">The sequence shown here is derived from an EMBL/GenBank/DDBJ whole genome shotgun (WGS) entry which is preliminary data.</text>
</comment>
<keyword evidence="3" id="KW-0328">Glycosyltransferase</keyword>
<dbReference type="Pfam" id="PF03414">
    <property type="entry name" value="Glyco_transf_6"/>
    <property type="match status" value="1"/>
</dbReference>
<dbReference type="AlphaFoldDB" id="A0AAV7TBC6"/>
<feature type="binding site" evidence="11">
    <location>
        <position position="202"/>
    </location>
    <ligand>
        <name>Mn(2+)</name>
        <dbReference type="ChEBI" id="CHEBI:29035"/>
    </ligand>
</feature>
<comment type="cofactor">
    <cofactor evidence="11">
        <name>Mn(2+)</name>
        <dbReference type="ChEBI" id="CHEBI:29035"/>
    </cofactor>
    <text evidence="11">Binds 1 Mn(2+) ion per subunit.</text>
</comment>
<feature type="active site" description="Nucleophile" evidence="9">
    <location>
        <position position="294"/>
    </location>
</feature>
<keyword evidence="11" id="KW-0464">Manganese</keyword>
<dbReference type="GO" id="GO:0016758">
    <property type="term" value="F:hexosyltransferase activity"/>
    <property type="evidence" value="ECO:0007669"/>
    <property type="project" value="InterPro"/>
</dbReference>
<dbReference type="Gene3D" id="3.90.550.10">
    <property type="entry name" value="Spore Coat Polysaccharide Biosynthesis Protein SpsA, Chain A"/>
    <property type="match status" value="1"/>
</dbReference>
<dbReference type="GO" id="GO:0016020">
    <property type="term" value="C:membrane"/>
    <property type="evidence" value="ECO:0007669"/>
    <property type="project" value="UniProtKB-SubCell"/>
</dbReference>
<dbReference type="Proteomes" id="UP001066276">
    <property type="component" value="Chromosome 4_1"/>
</dbReference>
<keyword evidence="8" id="KW-0472">Membrane</keyword>
<feature type="binding site" evidence="10">
    <location>
        <position position="317"/>
    </location>
    <ligand>
        <name>an alpha-L-fucosyl-(1-&gt;2)-beta-D-galactosyl derivative</name>
        <dbReference type="ChEBI" id="CHEBI:140327"/>
    </ligand>
</feature>
<keyword evidence="4" id="KW-0808">Transferase</keyword>
<evidence type="ECO:0000256" key="2">
    <source>
        <dbReference type="ARBA" id="ARBA00010413"/>
    </source>
</evidence>
<feature type="binding site" evidence="11">
    <location>
        <position position="204"/>
    </location>
    <ligand>
        <name>Mn(2+)</name>
        <dbReference type="ChEBI" id="CHEBI:29035"/>
    </ligand>
</feature>
<evidence type="ECO:0000313" key="13">
    <source>
        <dbReference type="EMBL" id="KAJ1173177.1"/>
    </source>
</evidence>
<evidence type="ECO:0000256" key="4">
    <source>
        <dbReference type="ARBA" id="ARBA00022679"/>
    </source>
</evidence>
<evidence type="ECO:0000256" key="10">
    <source>
        <dbReference type="PIRSR" id="PIRSR605076-2"/>
    </source>
</evidence>
<evidence type="ECO:0000256" key="1">
    <source>
        <dbReference type="ARBA" id="ARBA00004606"/>
    </source>
</evidence>
<evidence type="ECO:0000256" key="3">
    <source>
        <dbReference type="ARBA" id="ARBA00022676"/>
    </source>
</evidence>
<comment type="subcellular location">
    <subcellularLocation>
        <location evidence="1">Membrane</location>
        <topology evidence="1">Single-pass type II membrane protein</topology>
    </subcellularLocation>
</comment>
<protein>
    <submittedName>
        <fullName evidence="13">Uncharacterized protein</fullName>
    </submittedName>
</protein>
<feature type="region of interest" description="Disordered" evidence="12">
    <location>
        <begin position="1"/>
        <end position="38"/>
    </location>
</feature>
<reference evidence="13" key="1">
    <citation type="journal article" date="2022" name="bioRxiv">
        <title>Sequencing and chromosome-scale assembly of the giantPleurodeles waltlgenome.</title>
        <authorList>
            <person name="Brown T."/>
            <person name="Elewa A."/>
            <person name="Iarovenko S."/>
            <person name="Subramanian E."/>
            <person name="Araus A.J."/>
            <person name="Petzold A."/>
            <person name="Susuki M."/>
            <person name="Suzuki K.-i.T."/>
            <person name="Hayashi T."/>
            <person name="Toyoda A."/>
            <person name="Oliveira C."/>
            <person name="Osipova E."/>
            <person name="Leigh N.D."/>
            <person name="Simon A."/>
            <person name="Yun M.H."/>
        </authorList>
    </citation>
    <scope>NUCLEOTIDE SEQUENCE</scope>
    <source>
        <strain evidence="13">20211129_DDA</strain>
        <tissue evidence="13">Liver</tissue>
    </source>
</reference>
<proteinExistence type="inferred from homology"/>
<feature type="binding site" evidence="10">
    <location>
        <begin position="112"/>
        <end position="114"/>
    </location>
    <ligand>
        <name>UDP-N-acetyl-alpha-D-galactosamine</name>
        <dbReference type="ChEBI" id="CHEBI:67138"/>
    </ligand>
</feature>
<evidence type="ECO:0000256" key="11">
    <source>
        <dbReference type="PIRSR" id="PIRSR605076-3"/>
    </source>
</evidence>
<evidence type="ECO:0000256" key="9">
    <source>
        <dbReference type="PIRSR" id="PIRSR605076-1"/>
    </source>
</evidence>
<keyword evidence="14" id="KW-1185">Reference proteome</keyword>
<dbReference type="PANTHER" id="PTHR10462:SF55">
    <property type="entry name" value="HISTO-BLOOD GROUP ABO SYSTEM TRANSFERASE 1"/>
    <property type="match status" value="1"/>
</dbReference>
<keyword evidence="5" id="KW-0812">Transmembrane</keyword>
<dbReference type="InterPro" id="IPR005076">
    <property type="entry name" value="Glyco_trans_6"/>
</dbReference>
<evidence type="ECO:0000256" key="6">
    <source>
        <dbReference type="ARBA" id="ARBA00022968"/>
    </source>
</evidence>
<keyword evidence="7" id="KW-1133">Transmembrane helix</keyword>
<feature type="binding site" evidence="10">
    <location>
        <position position="224"/>
    </location>
    <ligand>
        <name>an alpha-L-fucosyl-(1-&gt;2)-beta-D-galactosyl derivative</name>
        <dbReference type="ChEBI" id="CHEBI:140327"/>
    </ligand>
</feature>
<gene>
    <name evidence="13" type="ORF">NDU88_005018</name>
</gene>
<dbReference type="SUPFAM" id="SSF53448">
    <property type="entry name" value="Nucleotide-diphospho-sugar transferases"/>
    <property type="match status" value="1"/>
</dbReference>
<evidence type="ECO:0000256" key="8">
    <source>
        <dbReference type="ARBA" id="ARBA00023136"/>
    </source>
</evidence>
<dbReference type="GO" id="GO:0005794">
    <property type="term" value="C:Golgi apparatus"/>
    <property type="evidence" value="ECO:0007669"/>
    <property type="project" value="TreeGrafter"/>
</dbReference>
<comment type="similarity">
    <text evidence="2">Belongs to the glycosyltransferase 6 family.</text>
</comment>
<evidence type="ECO:0000256" key="5">
    <source>
        <dbReference type="ARBA" id="ARBA00022692"/>
    </source>
</evidence>
<keyword evidence="11" id="KW-0479">Metal-binding</keyword>
<sequence length="343" mass="39591">MAHAPMDSWTGLHWRGARDSTGCSPALGSGQPRRAGKQPPQLANFKLQAIIISPAGWARPADGALHGQHLMMRRSLPLLTPWLAPVVWEGTFDPRLLNTQFKSDLRIGLTIFAVRKYVMFLQMFLHSAEKFFMVGRKVHYYIFTDQPDKVPYMSLAPGRFVHILQISAHSPWQEISMRRMETLSNMAKQRFYNEVEYLVCMDVDMVFGDSVGVEILGELVATLHPGFFRLHRARFPYEQRPKSRAYVSPSEGDFYYMGAFFAGTVVQIYRLTDTCHRAIMEDKSQGIEAVWHEESHLNRYLIQHKPTKVLSPEYVWDMNLPHGDLLEKKRFVAVPKNHDWIRN</sequence>